<dbReference type="AlphaFoldDB" id="A0A068NU63"/>
<reference evidence="1 2" key="1">
    <citation type="journal article" date="2014" name="PLoS ONE">
        <title>The first complete genome sequence of the class fimbriimonadia in the phylum armatimonadetes.</title>
        <authorList>
            <person name="Hu Z.Y."/>
            <person name="Wang Y.Z."/>
            <person name="Im W.T."/>
            <person name="Wang S.Y."/>
            <person name="Zhao G.P."/>
            <person name="Zheng H.J."/>
            <person name="Quan Z.X."/>
        </authorList>
    </citation>
    <scope>NUCLEOTIDE SEQUENCE [LARGE SCALE GENOMIC DNA]</scope>
    <source>
        <strain evidence="1">Gsoil 348</strain>
    </source>
</reference>
<organism evidence="1 2">
    <name type="scientific">Fimbriimonas ginsengisoli Gsoil 348</name>
    <dbReference type="NCBI Taxonomy" id="661478"/>
    <lineage>
        <taxon>Bacteria</taxon>
        <taxon>Bacillati</taxon>
        <taxon>Armatimonadota</taxon>
        <taxon>Fimbriimonadia</taxon>
        <taxon>Fimbriimonadales</taxon>
        <taxon>Fimbriimonadaceae</taxon>
        <taxon>Fimbriimonas</taxon>
    </lineage>
</organism>
<proteinExistence type="predicted"/>
<keyword evidence="2" id="KW-1185">Reference proteome</keyword>
<evidence type="ECO:0008006" key="3">
    <source>
        <dbReference type="Google" id="ProtNLM"/>
    </source>
</evidence>
<dbReference type="KEGG" id="fgi:OP10G_1766"/>
<dbReference type="RefSeq" id="WP_025226272.1">
    <property type="nucleotide sequence ID" value="NZ_CP007139.1"/>
</dbReference>
<evidence type="ECO:0000313" key="2">
    <source>
        <dbReference type="Proteomes" id="UP000027982"/>
    </source>
</evidence>
<dbReference type="STRING" id="661478.OP10G_1766"/>
<dbReference type="OrthoDB" id="9772295at2"/>
<dbReference type="Pfam" id="PF08811">
    <property type="entry name" value="DUF1800"/>
    <property type="match status" value="1"/>
</dbReference>
<sequence length="484" mass="54705">MDLREKIAHLYRRFGLGASYEEVEGAVPYGLEGTIVRLIESSKPYEFEPGPYEFIWYNQVDPDAAAEYFRRWWMLRMLCSTDPVSDRMALFWHGHFAVSSEKVMFGPMMLEYLQAIQRYGCGSFRKLLGEMVKSPALLEYLDMPRSIKGRPNENLPRELMELYTLGVGNYSEDDVREAARALTGWGYINVFFELPGSNRQRIEESVRLDRPFTGFAPAMAMHDAGDKTFLGRKGNLTAEEVLDILAKHPATAIHLAKKLWEYFAYPDPDEGALAPVVAAWVGNDGDIRKALGAIARSPDFYSDRCVRQKVKSPVDYTLGLMRAAGVGPATLALRQRPGTFEEPLPQLIHQVLYSLLTSMDRQGQSLFRPSDPSGWKEGRGWATAGAMSERLGLRIPFNTPDKGDDAIIKRIRAFVADAKPKKGAEVLDRLCLLFDWMPTPESRAVLERIWQGTPSVYLNDLWQFYPRLTKTLNAVAAAPETHFC</sequence>
<accession>A0A068NU63</accession>
<dbReference type="Proteomes" id="UP000027982">
    <property type="component" value="Chromosome"/>
</dbReference>
<name>A0A068NU63_FIMGI</name>
<protein>
    <recommendedName>
        <fullName evidence="3">DUF1800 domain-containing protein</fullName>
    </recommendedName>
</protein>
<gene>
    <name evidence="1" type="ORF">OP10G_1766</name>
</gene>
<evidence type="ECO:0000313" key="1">
    <source>
        <dbReference type="EMBL" id="AIE85134.1"/>
    </source>
</evidence>
<dbReference type="eggNOG" id="COG5267">
    <property type="taxonomic scope" value="Bacteria"/>
</dbReference>
<dbReference type="InterPro" id="IPR014917">
    <property type="entry name" value="DUF1800"/>
</dbReference>
<dbReference type="HOGENOM" id="CLU_026001_1_2_0"/>
<dbReference type="EMBL" id="CP007139">
    <property type="protein sequence ID" value="AIE85134.1"/>
    <property type="molecule type" value="Genomic_DNA"/>
</dbReference>